<keyword evidence="14" id="KW-1185">Reference proteome</keyword>
<evidence type="ECO:0000313" key="14">
    <source>
        <dbReference type="Proteomes" id="UP000007875"/>
    </source>
</evidence>
<dbReference type="PROSITE" id="PS00018">
    <property type="entry name" value="EF_HAND_1"/>
    <property type="match status" value="2"/>
</dbReference>
<dbReference type="PROSITE" id="PS50920">
    <property type="entry name" value="SOLCAR"/>
    <property type="match status" value="3"/>
</dbReference>
<keyword evidence="10 11" id="KW-0472">Membrane</keyword>
<keyword evidence="5" id="KW-0677">Repeat</keyword>
<dbReference type="InterPro" id="IPR002067">
    <property type="entry name" value="MCP"/>
</dbReference>
<dbReference type="AlphaFoldDB" id="H2ZCF6"/>
<feature type="repeat" description="Solcar" evidence="11">
    <location>
        <begin position="523"/>
        <end position="614"/>
    </location>
</feature>
<feature type="repeat" description="Solcar" evidence="11">
    <location>
        <begin position="426"/>
        <end position="511"/>
    </location>
</feature>
<dbReference type="InterPro" id="IPR018247">
    <property type="entry name" value="EF_Hand_1_Ca_BS"/>
</dbReference>
<dbReference type="STRING" id="51511.ENSCSAVP00000015272"/>
<dbReference type="InterPro" id="IPR002048">
    <property type="entry name" value="EF_hand_dom"/>
</dbReference>
<dbReference type="eggNOG" id="KOG0036">
    <property type="taxonomic scope" value="Eukaryota"/>
</dbReference>
<dbReference type="InParanoid" id="H2ZCF6"/>
<keyword evidence="3" id="KW-0813">Transport</keyword>
<dbReference type="InterPro" id="IPR002167">
    <property type="entry name" value="GDC-like"/>
</dbReference>
<evidence type="ECO:0000256" key="4">
    <source>
        <dbReference type="ARBA" id="ARBA00022692"/>
    </source>
</evidence>
<dbReference type="GeneTree" id="ENSGT00940000158786"/>
<dbReference type="FunFam" id="1.10.238.10:FF:000168">
    <property type="entry name" value="Solute carrier family 25 member 24"/>
    <property type="match status" value="1"/>
</dbReference>
<evidence type="ECO:0000256" key="9">
    <source>
        <dbReference type="ARBA" id="ARBA00023128"/>
    </source>
</evidence>
<dbReference type="PRINTS" id="PR00926">
    <property type="entry name" value="MITOCARRIER"/>
</dbReference>
<sequence length="619" mass="69373">MKINENQSDILTTNTQHSELPITQLPQFYISSILPKTIIKFPDKLASLSSDHRFSLKVNDISNLSKLTTDTELQNLRHCNEIQTSKFAVVDQKRPVYRSPYFPKWDRVIPVKRRRPRKHSSSATLDVVLCSLNLNELSLPEVHLAMGNDGSPQSICPQKEAYYRQIFEKLDVDKDGRVDVRELKEAYTNMGLLQVPGQAEKFVSASDSNKDGELDVAEFVRYLHEHEMKLKLMFKRLDSDKDGRLTSNEIEEALRSVGFDVSKEEAKQITRRIDKDGTSTIDINEWVEHHLLHPSADLKDIVSYWKHATYIDIGESLIVPDDFSEAEKVSGQWWRLLVAGGLAGVVSRTCTAPLDRLKVLMQVHATKSNNLGIASGFKQMLHEGGAKSLWRGNGINVIKIAPETAVKFYAYEQMKRLIGAQSQGEIGAAEKFLAGSSAGVISQTTIYPMEVIKTRLALRRTGQYSGIFDCAYKLLVNEGPKAFFKGYVPNCIGIIPYAGIDLCIYETLKNYWIKSYGAEKEKPSVLLLLACGTTSSTCGQLASYPLALVRTKMQAQASLTSSNKGTKVTMMSLFRSIVQSEGIFGLYRGLTPNFMKVAPAVSISYVVYENMRIHLGVYR</sequence>
<feature type="domain" description="EF-hand" evidence="12">
    <location>
        <begin position="225"/>
        <end position="260"/>
    </location>
</feature>
<dbReference type="Gene3D" id="1.50.40.10">
    <property type="entry name" value="Mitochondrial carrier domain"/>
    <property type="match status" value="1"/>
</dbReference>
<keyword evidence="9" id="KW-0496">Mitochondrion</keyword>
<feature type="domain" description="EF-hand" evidence="12">
    <location>
        <begin position="158"/>
        <end position="193"/>
    </location>
</feature>
<dbReference type="Ensembl" id="ENSCSAVT00000015446.1">
    <property type="protein sequence ID" value="ENSCSAVP00000015272.1"/>
    <property type="gene ID" value="ENSCSAVG00000008963.1"/>
</dbReference>
<evidence type="ECO:0000256" key="2">
    <source>
        <dbReference type="ARBA" id="ARBA00006375"/>
    </source>
</evidence>
<keyword evidence="7" id="KW-0106">Calcium</keyword>
<dbReference type="Pfam" id="PF13499">
    <property type="entry name" value="EF-hand_7"/>
    <property type="match status" value="2"/>
</dbReference>
<comment type="subcellular location">
    <subcellularLocation>
        <location evidence="1">Mitochondrion inner membrane</location>
        <topology evidence="1">Multi-pass membrane protein</topology>
    </subcellularLocation>
</comment>
<evidence type="ECO:0000256" key="5">
    <source>
        <dbReference type="ARBA" id="ARBA00022737"/>
    </source>
</evidence>
<evidence type="ECO:0000259" key="12">
    <source>
        <dbReference type="PROSITE" id="PS50222"/>
    </source>
</evidence>
<evidence type="ECO:0000256" key="8">
    <source>
        <dbReference type="ARBA" id="ARBA00022989"/>
    </source>
</evidence>
<dbReference type="Gene3D" id="1.10.238.10">
    <property type="entry name" value="EF-hand"/>
    <property type="match status" value="2"/>
</dbReference>
<feature type="repeat" description="Solcar" evidence="11">
    <location>
        <begin position="331"/>
        <end position="417"/>
    </location>
</feature>
<reference evidence="13" key="2">
    <citation type="submission" date="2025-08" db="UniProtKB">
        <authorList>
            <consortium name="Ensembl"/>
        </authorList>
    </citation>
    <scope>IDENTIFICATION</scope>
</reference>
<evidence type="ECO:0000256" key="6">
    <source>
        <dbReference type="ARBA" id="ARBA00022792"/>
    </source>
</evidence>
<dbReference type="PROSITE" id="PS50222">
    <property type="entry name" value="EF_HAND_2"/>
    <property type="match status" value="3"/>
</dbReference>
<dbReference type="PANTHER" id="PTHR24089">
    <property type="entry name" value="SOLUTE CARRIER FAMILY 25"/>
    <property type="match status" value="1"/>
</dbReference>
<dbReference type="Pfam" id="PF00153">
    <property type="entry name" value="Mito_carr"/>
    <property type="match status" value="3"/>
</dbReference>
<dbReference type="GO" id="GO:0055085">
    <property type="term" value="P:transmembrane transport"/>
    <property type="evidence" value="ECO:0007669"/>
    <property type="project" value="InterPro"/>
</dbReference>
<dbReference type="InterPro" id="IPR023395">
    <property type="entry name" value="MCP_dom_sf"/>
</dbReference>
<keyword evidence="6" id="KW-0999">Mitochondrion inner membrane</keyword>
<dbReference type="FunCoup" id="H2ZCF6">
    <property type="interactions" value="21"/>
</dbReference>
<dbReference type="FunFam" id="1.50.40.10:FF:000003">
    <property type="entry name" value="Putative calcium-binding mitochondrial carrier protein scamc-2"/>
    <property type="match status" value="1"/>
</dbReference>
<dbReference type="SUPFAM" id="SSF103506">
    <property type="entry name" value="Mitochondrial carrier"/>
    <property type="match status" value="1"/>
</dbReference>
<keyword evidence="4 11" id="KW-0812">Transmembrane</keyword>
<evidence type="ECO:0000256" key="3">
    <source>
        <dbReference type="ARBA" id="ARBA00022448"/>
    </source>
</evidence>
<dbReference type="PRINTS" id="PR00928">
    <property type="entry name" value="GRAVESDC"/>
</dbReference>
<dbReference type="Proteomes" id="UP000007875">
    <property type="component" value="Unassembled WGS sequence"/>
</dbReference>
<evidence type="ECO:0000313" key="13">
    <source>
        <dbReference type="Ensembl" id="ENSCSAVP00000015272.1"/>
    </source>
</evidence>
<evidence type="ECO:0000256" key="11">
    <source>
        <dbReference type="PROSITE-ProRule" id="PRU00282"/>
    </source>
</evidence>
<keyword evidence="8" id="KW-1133">Transmembrane helix</keyword>
<dbReference type="FunFam" id="1.10.238.10:FF:000711">
    <property type="entry name" value="Solute carrier family 25 member 24,-like"/>
    <property type="match status" value="1"/>
</dbReference>
<accession>H2ZCF6</accession>
<name>H2ZCF6_CIOSA</name>
<reference evidence="13" key="3">
    <citation type="submission" date="2025-09" db="UniProtKB">
        <authorList>
            <consortium name="Ensembl"/>
        </authorList>
    </citation>
    <scope>IDENTIFICATION</scope>
</reference>
<dbReference type="OMA" id="NTWLSHH"/>
<evidence type="ECO:0000256" key="10">
    <source>
        <dbReference type="ARBA" id="ARBA00023136"/>
    </source>
</evidence>
<dbReference type="SUPFAM" id="SSF47473">
    <property type="entry name" value="EF-hand"/>
    <property type="match status" value="1"/>
</dbReference>
<reference evidence="14" key="1">
    <citation type="submission" date="2003-08" db="EMBL/GenBank/DDBJ databases">
        <authorList>
            <person name="Birren B."/>
            <person name="Nusbaum C."/>
            <person name="Abebe A."/>
            <person name="Abouelleil A."/>
            <person name="Adekoya E."/>
            <person name="Ait-zahra M."/>
            <person name="Allen N."/>
            <person name="Allen T."/>
            <person name="An P."/>
            <person name="Anderson M."/>
            <person name="Anderson S."/>
            <person name="Arachchi H."/>
            <person name="Armbruster J."/>
            <person name="Bachantsang P."/>
            <person name="Baldwin J."/>
            <person name="Barry A."/>
            <person name="Bayul T."/>
            <person name="Blitshsteyn B."/>
            <person name="Bloom T."/>
            <person name="Blye J."/>
            <person name="Boguslavskiy L."/>
            <person name="Borowsky M."/>
            <person name="Boukhgalter B."/>
            <person name="Brunache A."/>
            <person name="Butler J."/>
            <person name="Calixte N."/>
            <person name="Calvo S."/>
            <person name="Camarata J."/>
            <person name="Campo K."/>
            <person name="Chang J."/>
            <person name="Cheshatsang Y."/>
            <person name="Citroen M."/>
            <person name="Collymore A."/>
            <person name="Considine T."/>
            <person name="Cook A."/>
            <person name="Cooke P."/>
            <person name="Corum B."/>
            <person name="Cuomo C."/>
            <person name="David R."/>
            <person name="Dawoe T."/>
            <person name="Degray S."/>
            <person name="Dodge S."/>
            <person name="Dooley K."/>
            <person name="Dorje P."/>
            <person name="Dorjee K."/>
            <person name="Dorris L."/>
            <person name="Duffey N."/>
            <person name="Dupes A."/>
            <person name="Elkins T."/>
            <person name="Engels R."/>
            <person name="Erickson J."/>
            <person name="Farina A."/>
            <person name="Faro S."/>
            <person name="Ferreira P."/>
            <person name="Fischer H."/>
            <person name="Fitzgerald M."/>
            <person name="Foley K."/>
            <person name="Gage D."/>
            <person name="Galagan J."/>
            <person name="Gearin G."/>
            <person name="Gnerre S."/>
            <person name="Gnirke A."/>
            <person name="Goyette A."/>
            <person name="Graham J."/>
            <person name="Grandbois E."/>
            <person name="Gyaltsen K."/>
            <person name="Hafez N."/>
            <person name="Hagopian D."/>
            <person name="Hagos B."/>
            <person name="Hall J."/>
            <person name="Hatcher B."/>
            <person name="Heller A."/>
            <person name="Higgins H."/>
            <person name="Honan T."/>
            <person name="Horn A."/>
            <person name="Houde N."/>
            <person name="Hughes L."/>
            <person name="Hulme W."/>
            <person name="Husby E."/>
            <person name="Iliev I."/>
            <person name="Jaffe D."/>
            <person name="Jones C."/>
            <person name="Kamal M."/>
            <person name="Kamat A."/>
            <person name="Kamvysselis M."/>
            <person name="Karlsson E."/>
            <person name="Kells C."/>
            <person name="Kieu A."/>
            <person name="Kisner P."/>
            <person name="Kodira C."/>
            <person name="Kulbokas E."/>
            <person name="Labutti K."/>
            <person name="Lama D."/>
            <person name="Landers T."/>
            <person name="Leger J."/>
            <person name="Levine S."/>
            <person name="Lewis D."/>
            <person name="Lewis T."/>
            <person name="Lindblad-toh K."/>
            <person name="Liu X."/>
            <person name="Lokyitsang T."/>
            <person name="Lokyitsang Y."/>
            <person name="Lucien O."/>
            <person name="Lui A."/>
            <person name="Ma L.J."/>
            <person name="Mabbitt R."/>
            <person name="Macdonald J."/>
            <person name="Maclean C."/>
            <person name="Major J."/>
            <person name="Manning J."/>
            <person name="Marabella R."/>
            <person name="Maru K."/>
            <person name="Matthews C."/>
            <person name="Mauceli E."/>
            <person name="Mccarthy M."/>
            <person name="Mcdonough S."/>
            <person name="Mcghee T."/>
            <person name="Meldrim J."/>
            <person name="Meneus L."/>
            <person name="Mesirov J."/>
            <person name="Mihalev A."/>
            <person name="Mihova T."/>
            <person name="Mikkelsen T."/>
            <person name="Mlenga V."/>
            <person name="Moru K."/>
            <person name="Mozes J."/>
            <person name="Mulrain L."/>
            <person name="Munson G."/>
            <person name="Naylor J."/>
            <person name="Newes C."/>
            <person name="Nguyen C."/>
            <person name="Nguyen N."/>
            <person name="Nguyen T."/>
            <person name="Nicol R."/>
            <person name="Nielsen C."/>
            <person name="Nizzari M."/>
            <person name="Norbu C."/>
            <person name="Norbu N."/>
            <person name="O'donnell P."/>
            <person name="Okoawo O."/>
            <person name="O'leary S."/>
            <person name="Omotosho B."/>
            <person name="O'neill K."/>
            <person name="Osman S."/>
            <person name="Parker S."/>
            <person name="Perrin D."/>
            <person name="Phunkhang P."/>
            <person name="Piqani B."/>
            <person name="Purcell S."/>
            <person name="Rachupka T."/>
            <person name="Ramasamy U."/>
            <person name="Rameau R."/>
            <person name="Ray V."/>
            <person name="Raymond C."/>
            <person name="Retta R."/>
            <person name="Richardson S."/>
            <person name="Rise C."/>
            <person name="Rodriguez J."/>
            <person name="Rogers J."/>
            <person name="Rogov P."/>
            <person name="Rutman M."/>
            <person name="Schupbach R."/>
            <person name="Seaman C."/>
            <person name="Settipalli S."/>
            <person name="Sharpe T."/>
            <person name="Sheridan J."/>
            <person name="Sherpa N."/>
            <person name="Shi J."/>
            <person name="Smirnov S."/>
            <person name="Smith C."/>
            <person name="Sougnez C."/>
            <person name="Spencer B."/>
            <person name="Stalker J."/>
            <person name="Stange-thomann N."/>
            <person name="Stavropoulos S."/>
            <person name="Stetson K."/>
            <person name="Stone C."/>
            <person name="Stone S."/>
            <person name="Stubbs M."/>
            <person name="Talamas J."/>
            <person name="Tchuinga P."/>
            <person name="Tenzing P."/>
            <person name="Tesfaye S."/>
            <person name="Theodore J."/>
            <person name="Thoulutsang Y."/>
            <person name="Topham K."/>
            <person name="Towey S."/>
            <person name="Tsamla T."/>
            <person name="Tsomo N."/>
            <person name="Vallee D."/>
            <person name="Vassiliev H."/>
            <person name="Venkataraman V."/>
            <person name="Vinson J."/>
            <person name="Vo A."/>
            <person name="Wade C."/>
            <person name="Wang S."/>
            <person name="Wangchuk T."/>
            <person name="Wangdi T."/>
            <person name="Whittaker C."/>
            <person name="Wilkinson J."/>
            <person name="Wu Y."/>
            <person name="Wyman D."/>
            <person name="Yadav S."/>
            <person name="Yang S."/>
            <person name="Yang X."/>
            <person name="Yeager S."/>
            <person name="Yee E."/>
            <person name="Young G."/>
            <person name="Zainoun J."/>
            <person name="Zembeck L."/>
            <person name="Zimmer A."/>
            <person name="Zody M."/>
            <person name="Lander E."/>
        </authorList>
    </citation>
    <scope>NUCLEOTIDE SEQUENCE [LARGE SCALE GENOMIC DNA]</scope>
</reference>
<organism evidence="13 14">
    <name type="scientific">Ciona savignyi</name>
    <name type="common">Pacific transparent sea squirt</name>
    <dbReference type="NCBI Taxonomy" id="51511"/>
    <lineage>
        <taxon>Eukaryota</taxon>
        <taxon>Metazoa</taxon>
        <taxon>Chordata</taxon>
        <taxon>Tunicata</taxon>
        <taxon>Ascidiacea</taxon>
        <taxon>Phlebobranchia</taxon>
        <taxon>Cionidae</taxon>
        <taxon>Ciona</taxon>
    </lineage>
</organism>
<dbReference type="SMART" id="SM00054">
    <property type="entry name" value="EFh"/>
    <property type="match status" value="3"/>
</dbReference>
<comment type="similarity">
    <text evidence="2">Belongs to the mitochondrial carrier (TC 2.A.29) family.</text>
</comment>
<proteinExistence type="inferred from homology"/>
<evidence type="ECO:0000256" key="1">
    <source>
        <dbReference type="ARBA" id="ARBA00004448"/>
    </source>
</evidence>
<dbReference type="InterPro" id="IPR011992">
    <property type="entry name" value="EF-hand-dom_pair"/>
</dbReference>
<dbReference type="GO" id="GO:0005743">
    <property type="term" value="C:mitochondrial inner membrane"/>
    <property type="evidence" value="ECO:0007669"/>
    <property type="project" value="UniProtKB-SubCell"/>
</dbReference>
<evidence type="ECO:0000256" key="7">
    <source>
        <dbReference type="ARBA" id="ARBA00022837"/>
    </source>
</evidence>
<dbReference type="GO" id="GO:0005509">
    <property type="term" value="F:calcium ion binding"/>
    <property type="evidence" value="ECO:0007669"/>
    <property type="project" value="InterPro"/>
</dbReference>
<feature type="domain" description="EF-hand" evidence="12">
    <location>
        <begin position="261"/>
        <end position="296"/>
    </location>
</feature>
<protein>
    <recommendedName>
        <fullName evidence="12">EF-hand domain-containing protein</fullName>
    </recommendedName>
</protein>
<dbReference type="InterPro" id="IPR018108">
    <property type="entry name" value="MCP_transmembrane"/>
</dbReference>